<dbReference type="AlphaFoldDB" id="A0A1L9MRS0"/>
<protein>
    <submittedName>
        <fullName evidence="2">Uncharacterized protein</fullName>
    </submittedName>
</protein>
<evidence type="ECO:0000313" key="2">
    <source>
        <dbReference type="EMBL" id="OJI79751.1"/>
    </source>
</evidence>
<name>A0A1L9MRS0_ASPTC</name>
<keyword evidence="1" id="KW-0472">Membrane</keyword>
<reference evidence="3" key="1">
    <citation type="journal article" date="2017" name="Genome Biol.">
        <title>Comparative genomics reveals high biological diversity and specific adaptations in the industrially and medically important fungal genus Aspergillus.</title>
        <authorList>
            <person name="de Vries R.P."/>
            <person name="Riley R."/>
            <person name="Wiebenga A."/>
            <person name="Aguilar-Osorio G."/>
            <person name="Amillis S."/>
            <person name="Uchima C.A."/>
            <person name="Anderluh G."/>
            <person name="Asadollahi M."/>
            <person name="Askin M."/>
            <person name="Barry K."/>
            <person name="Battaglia E."/>
            <person name="Bayram O."/>
            <person name="Benocci T."/>
            <person name="Braus-Stromeyer S.A."/>
            <person name="Caldana C."/>
            <person name="Canovas D."/>
            <person name="Cerqueira G.C."/>
            <person name="Chen F."/>
            <person name="Chen W."/>
            <person name="Choi C."/>
            <person name="Clum A."/>
            <person name="Dos Santos R.A."/>
            <person name="Damasio A.R."/>
            <person name="Diallinas G."/>
            <person name="Emri T."/>
            <person name="Fekete E."/>
            <person name="Flipphi M."/>
            <person name="Freyberg S."/>
            <person name="Gallo A."/>
            <person name="Gournas C."/>
            <person name="Habgood R."/>
            <person name="Hainaut M."/>
            <person name="Harispe M.L."/>
            <person name="Henrissat B."/>
            <person name="Hilden K.S."/>
            <person name="Hope R."/>
            <person name="Hossain A."/>
            <person name="Karabika E."/>
            <person name="Karaffa L."/>
            <person name="Karanyi Z."/>
            <person name="Krasevec N."/>
            <person name="Kuo A."/>
            <person name="Kusch H."/>
            <person name="LaButti K."/>
            <person name="Lagendijk E.L."/>
            <person name="Lapidus A."/>
            <person name="Levasseur A."/>
            <person name="Lindquist E."/>
            <person name="Lipzen A."/>
            <person name="Logrieco A.F."/>
            <person name="MacCabe A."/>
            <person name="Maekelae M.R."/>
            <person name="Malavazi I."/>
            <person name="Melin P."/>
            <person name="Meyer V."/>
            <person name="Mielnichuk N."/>
            <person name="Miskei M."/>
            <person name="Molnar A.P."/>
            <person name="Mule G."/>
            <person name="Ngan C.Y."/>
            <person name="Orejas M."/>
            <person name="Orosz E."/>
            <person name="Ouedraogo J.P."/>
            <person name="Overkamp K.M."/>
            <person name="Park H.-S."/>
            <person name="Perrone G."/>
            <person name="Piumi F."/>
            <person name="Punt P.J."/>
            <person name="Ram A.F."/>
            <person name="Ramon A."/>
            <person name="Rauscher S."/>
            <person name="Record E."/>
            <person name="Riano-Pachon D.M."/>
            <person name="Robert V."/>
            <person name="Roehrig J."/>
            <person name="Ruller R."/>
            <person name="Salamov A."/>
            <person name="Salih N.S."/>
            <person name="Samson R.A."/>
            <person name="Sandor E."/>
            <person name="Sanguinetti M."/>
            <person name="Schuetze T."/>
            <person name="Sepcic K."/>
            <person name="Shelest E."/>
            <person name="Sherlock G."/>
            <person name="Sophianopoulou V."/>
            <person name="Squina F.M."/>
            <person name="Sun H."/>
            <person name="Susca A."/>
            <person name="Todd R.B."/>
            <person name="Tsang A."/>
            <person name="Unkles S.E."/>
            <person name="van de Wiele N."/>
            <person name="van Rossen-Uffink D."/>
            <person name="Oliveira J.V."/>
            <person name="Vesth T.C."/>
            <person name="Visser J."/>
            <person name="Yu J.-H."/>
            <person name="Zhou M."/>
            <person name="Andersen M.R."/>
            <person name="Archer D.B."/>
            <person name="Baker S.E."/>
            <person name="Benoit I."/>
            <person name="Brakhage A.A."/>
            <person name="Braus G.H."/>
            <person name="Fischer R."/>
            <person name="Frisvad J.C."/>
            <person name="Goldman G.H."/>
            <person name="Houbraken J."/>
            <person name="Oakley B."/>
            <person name="Pocsi I."/>
            <person name="Scazzocchio C."/>
            <person name="Seiboth B."/>
            <person name="vanKuyk P.A."/>
            <person name="Wortman J."/>
            <person name="Dyer P.S."/>
            <person name="Grigoriev I.V."/>
        </authorList>
    </citation>
    <scope>NUCLEOTIDE SEQUENCE [LARGE SCALE GENOMIC DNA]</scope>
    <source>
        <strain evidence="3">CBS 134.48</strain>
    </source>
</reference>
<keyword evidence="3" id="KW-1185">Reference proteome</keyword>
<dbReference type="VEuPathDB" id="FungiDB:ASPTUDRAFT_895658"/>
<evidence type="ECO:0000256" key="1">
    <source>
        <dbReference type="SAM" id="Phobius"/>
    </source>
</evidence>
<feature type="transmembrane region" description="Helical" evidence="1">
    <location>
        <begin position="19"/>
        <end position="37"/>
    </location>
</feature>
<organism evidence="2 3">
    <name type="scientific">Aspergillus tubingensis (strain CBS 134.48)</name>
    <dbReference type="NCBI Taxonomy" id="767770"/>
    <lineage>
        <taxon>Eukaryota</taxon>
        <taxon>Fungi</taxon>
        <taxon>Dikarya</taxon>
        <taxon>Ascomycota</taxon>
        <taxon>Pezizomycotina</taxon>
        <taxon>Eurotiomycetes</taxon>
        <taxon>Eurotiomycetidae</taxon>
        <taxon>Eurotiales</taxon>
        <taxon>Aspergillaceae</taxon>
        <taxon>Aspergillus</taxon>
        <taxon>Aspergillus subgen. Circumdati</taxon>
    </lineage>
</organism>
<gene>
    <name evidence="2" type="ORF">ASPTUDRAFT_895658</name>
</gene>
<accession>A0A1L9MRS0</accession>
<evidence type="ECO:0000313" key="3">
    <source>
        <dbReference type="Proteomes" id="UP000184304"/>
    </source>
</evidence>
<dbReference type="EMBL" id="KV878208">
    <property type="protein sequence ID" value="OJI79751.1"/>
    <property type="molecule type" value="Genomic_DNA"/>
</dbReference>
<proteinExistence type="predicted"/>
<dbReference type="Proteomes" id="UP000184304">
    <property type="component" value="Unassembled WGS sequence"/>
</dbReference>
<keyword evidence="1" id="KW-1133">Transmembrane helix</keyword>
<keyword evidence="1" id="KW-0812">Transmembrane</keyword>
<sequence>MRVLCAGMGDMVGWFKGRIVVVSSTFVILFLMSLFMFDDLNRRVHFWVYWCQLGVVSSTDKRPIIALVPPLLSFSLAPSVRIDGGMQSRMWEVQELSSNFMYGRPDVPTPPADE</sequence>